<dbReference type="Proteomes" id="UP001187192">
    <property type="component" value="Unassembled WGS sequence"/>
</dbReference>
<dbReference type="InterPro" id="IPR023393">
    <property type="entry name" value="START-like_dom_sf"/>
</dbReference>
<dbReference type="Pfam" id="PF00407">
    <property type="entry name" value="Bet_v_1"/>
    <property type="match status" value="1"/>
</dbReference>
<dbReference type="EMBL" id="BTGU01000008">
    <property type="protein sequence ID" value="GMN38773.1"/>
    <property type="molecule type" value="Genomic_DNA"/>
</dbReference>
<protein>
    <recommendedName>
        <fullName evidence="1">Bet v I/Major latex protein domain-containing protein</fullName>
    </recommendedName>
</protein>
<dbReference type="Gene3D" id="3.30.530.20">
    <property type="match status" value="1"/>
</dbReference>
<evidence type="ECO:0000313" key="3">
    <source>
        <dbReference type="Proteomes" id="UP001187192"/>
    </source>
</evidence>
<dbReference type="SMART" id="SM01037">
    <property type="entry name" value="Bet_v_1"/>
    <property type="match status" value="1"/>
</dbReference>
<proteinExistence type="predicted"/>
<dbReference type="Gramene" id="FCD_00011303-RA">
    <property type="protein sequence ID" value="FCD_00011303-RA:cds"/>
    <property type="gene ID" value="FCD_00011303"/>
</dbReference>
<reference evidence="2" key="1">
    <citation type="submission" date="2023-07" db="EMBL/GenBank/DDBJ databases">
        <title>draft genome sequence of fig (Ficus carica).</title>
        <authorList>
            <person name="Takahashi T."/>
            <person name="Nishimura K."/>
        </authorList>
    </citation>
    <scope>NUCLEOTIDE SEQUENCE</scope>
</reference>
<feature type="domain" description="Bet v I/Major latex protein" evidence="1">
    <location>
        <begin position="3"/>
        <end position="154"/>
    </location>
</feature>
<comment type="caution">
    <text evidence="2">The sequence shown here is derived from an EMBL/GenBank/DDBJ whole genome shotgun (WGS) entry which is preliminary data.</text>
</comment>
<dbReference type="PANTHER" id="PTHR31907">
    <property type="entry name" value="MLP-LIKE PROTEIN 423"/>
    <property type="match status" value="1"/>
</dbReference>
<dbReference type="CDD" id="cd07816">
    <property type="entry name" value="Bet_v1-like"/>
    <property type="match status" value="1"/>
</dbReference>
<sequence length="155" mass="17849">MSSLCGKLETDIEIKPSPKKFHDMFKHKPHHINKASSDKIHGCELHEGEWGTVGSIIYWNYFHDGKPRVAKERVEAIDDEKNLITFRVIEGDLLEHFKSFTLTIQANPKPEGEGSVVHWTLEFEKLHDEIIDPHTLLQFVADVSKDLEDHLLNDV</sequence>
<dbReference type="InterPro" id="IPR051761">
    <property type="entry name" value="MLP-like_ligand-binding"/>
</dbReference>
<keyword evidence="3" id="KW-1185">Reference proteome</keyword>
<dbReference type="InterPro" id="IPR000916">
    <property type="entry name" value="Bet_v_I/MLP"/>
</dbReference>
<evidence type="ECO:0000259" key="1">
    <source>
        <dbReference type="SMART" id="SM01037"/>
    </source>
</evidence>
<name>A0AA88A3Z8_FICCA</name>
<accession>A0AA88A3Z8</accession>
<organism evidence="2 3">
    <name type="scientific">Ficus carica</name>
    <name type="common">Common fig</name>
    <dbReference type="NCBI Taxonomy" id="3494"/>
    <lineage>
        <taxon>Eukaryota</taxon>
        <taxon>Viridiplantae</taxon>
        <taxon>Streptophyta</taxon>
        <taxon>Embryophyta</taxon>
        <taxon>Tracheophyta</taxon>
        <taxon>Spermatophyta</taxon>
        <taxon>Magnoliopsida</taxon>
        <taxon>eudicotyledons</taxon>
        <taxon>Gunneridae</taxon>
        <taxon>Pentapetalae</taxon>
        <taxon>rosids</taxon>
        <taxon>fabids</taxon>
        <taxon>Rosales</taxon>
        <taxon>Moraceae</taxon>
        <taxon>Ficeae</taxon>
        <taxon>Ficus</taxon>
    </lineage>
</organism>
<gene>
    <name evidence="2" type="ORF">TIFTF001_008003</name>
</gene>
<dbReference type="SUPFAM" id="SSF55961">
    <property type="entry name" value="Bet v1-like"/>
    <property type="match status" value="1"/>
</dbReference>
<dbReference type="GO" id="GO:0006952">
    <property type="term" value="P:defense response"/>
    <property type="evidence" value="ECO:0007669"/>
    <property type="project" value="InterPro"/>
</dbReference>
<evidence type="ECO:0000313" key="2">
    <source>
        <dbReference type="EMBL" id="GMN38773.1"/>
    </source>
</evidence>
<dbReference type="AlphaFoldDB" id="A0AA88A3Z8"/>